<comment type="caution">
    <text evidence="3">The sequence shown here is derived from an EMBL/GenBank/DDBJ whole genome shotgun (WGS) entry which is preliminary data.</text>
</comment>
<gene>
    <name evidence="3" type="ORF">DFP90_101670</name>
</gene>
<keyword evidence="2" id="KW-0378">Hydrolase</keyword>
<dbReference type="PANTHER" id="PTHR30023">
    <property type="entry name" value="D-ALANYL-D-ALANINE CARBOXYPEPTIDASE"/>
    <property type="match status" value="1"/>
</dbReference>
<evidence type="ECO:0000256" key="2">
    <source>
        <dbReference type="ARBA" id="ARBA00022801"/>
    </source>
</evidence>
<dbReference type="InterPro" id="IPR012338">
    <property type="entry name" value="Beta-lactam/transpept-like"/>
</dbReference>
<name>A0A3D9HWW0_9PROT</name>
<dbReference type="PROSITE" id="PS51257">
    <property type="entry name" value="PROKAR_LIPOPROTEIN"/>
    <property type="match status" value="1"/>
</dbReference>
<dbReference type="Gene3D" id="3.40.710.10">
    <property type="entry name" value="DD-peptidase/beta-lactamase superfamily"/>
    <property type="match status" value="2"/>
</dbReference>
<sequence>MLSAQRVTRGLALAGMIGLGACSPTYQEVVTPSAPAIAQDAAEAFAQQGLDGAQAGYLLIDQDSGEILSAFHADKALIPASTAKLLTAVAALEVLGPGHRFVTKLCQAGDHLYLVGGGDPDLDIGDLAEMADDAAGFLASVEMPASFIIDDSLAPREYVSADQPKSAYYNPEVGALTIRDALVYIHWQPEGGNAVSLYQSPDTGLTEVPTDWLLELPSGSKGDARYPVKDPGLHAGAVFQQLAVAQGLELPEPVRGNAPDKECQEIARHESAPMIDLVENMLETSSNIQAELIGLAVSRALGDQPANLAQSSARLRDWWAQKVSGMDWSGMALNNHSGLDSEGRMTARQMLAVLEYVARKPALKRAFFPRLAVSGWKGWLKDRLDRPETALRVWAKTGTMNYGVALAGRFFGQSERPVLFAVFVSDLEERSVADVGGQNAVPAGQWNQKAKASIDSLMRSWLQNY</sequence>
<dbReference type="RefSeq" id="WP_115934975.1">
    <property type="nucleotide sequence ID" value="NZ_QRDW01000001.1"/>
</dbReference>
<dbReference type="PRINTS" id="PR00922">
    <property type="entry name" value="DADACBPTASE3"/>
</dbReference>
<keyword evidence="4" id="KW-1185">Reference proteome</keyword>
<dbReference type="GO" id="GO:0004185">
    <property type="term" value="F:serine-type carboxypeptidase activity"/>
    <property type="evidence" value="ECO:0007669"/>
    <property type="project" value="InterPro"/>
</dbReference>
<dbReference type="InterPro" id="IPR000667">
    <property type="entry name" value="Peptidase_S13"/>
</dbReference>
<evidence type="ECO:0000256" key="1">
    <source>
        <dbReference type="ARBA" id="ARBA00006096"/>
    </source>
</evidence>
<dbReference type="EMBL" id="QRDW01000001">
    <property type="protein sequence ID" value="RED53871.1"/>
    <property type="molecule type" value="Genomic_DNA"/>
</dbReference>
<dbReference type="OrthoDB" id="5372081at2"/>
<evidence type="ECO:0000313" key="3">
    <source>
        <dbReference type="EMBL" id="RED53871.1"/>
    </source>
</evidence>
<dbReference type="SUPFAM" id="SSF56601">
    <property type="entry name" value="beta-lactamase/transpeptidase-like"/>
    <property type="match status" value="1"/>
</dbReference>
<evidence type="ECO:0000313" key="4">
    <source>
        <dbReference type="Proteomes" id="UP000256845"/>
    </source>
</evidence>
<reference evidence="3 4" key="1">
    <citation type="submission" date="2018-07" db="EMBL/GenBank/DDBJ databases">
        <title>Genomic Encyclopedia of Type Strains, Phase III (KMG-III): the genomes of soil and plant-associated and newly described type strains.</title>
        <authorList>
            <person name="Whitman W."/>
        </authorList>
    </citation>
    <scope>NUCLEOTIDE SEQUENCE [LARGE SCALE GENOMIC DNA]</scope>
    <source>
        <strain evidence="3 4">CECT 8488</strain>
    </source>
</reference>
<dbReference type="AlphaFoldDB" id="A0A3D9HWW0"/>
<dbReference type="GO" id="GO:0000270">
    <property type="term" value="P:peptidoglycan metabolic process"/>
    <property type="evidence" value="ECO:0007669"/>
    <property type="project" value="TreeGrafter"/>
</dbReference>
<protein>
    <submittedName>
        <fullName evidence="3">D-alanyl-D-alanine carboxypeptidase/D-alanyl-D-alanine-endopeptidase (Penicillin-binding protein 4)</fullName>
    </submittedName>
</protein>
<dbReference type="GO" id="GO:0006508">
    <property type="term" value="P:proteolysis"/>
    <property type="evidence" value="ECO:0007669"/>
    <property type="project" value="InterPro"/>
</dbReference>
<keyword evidence="3" id="KW-0121">Carboxypeptidase</keyword>
<proteinExistence type="inferred from homology"/>
<dbReference type="Proteomes" id="UP000256845">
    <property type="component" value="Unassembled WGS sequence"/>
</dbReference>
<organism evidence="3 4">
    <name type="scientific">Aestuariispira insulae</name>
    <dbReference type="NCBI Taxonomy" id="1461337"/>
    <lineage>
        <taxon>Bacteria</taxon>
        <taxon>Pseudomonadati</taxon>
        <taxon>Pseudomonadota</taxon>
        <taxon>Alphaproteobacteria</taxon>
        <taxon>Rhodospirillales</taxon>
        <taxon>Kiloniellaceae</taxon>
        <taxon>Aestuariispira</taxon>
    </lineage>
</organism>
<accession>A0A3D9HWW0</accession>
<dbReference type="PANTHER" id="PTHR30023:SF0">
    <property type="entry name" value="PENICILLIN-SENSITIVE CARBOXYPEPTIDASE A"/>
    <property type="match status" value="1"/>
</dbReference>
<dbReference type="Pfam" id="PF02113">
    <property type="entry name" value="Peptidase_S13"/>
    <property type="match status" value="2"/>
</dbReference>
<keyword evidence="3" id="KW-0645">Protease</keyword>
<comment type="similarity">
    <text evidence="1">Belongs to the peptidase S13 family.</text>
</comment>